<organism evidence="3 4">
    <name type="scientific">Microdochium bolleyi</name>
    <dbReference type="NCBI Taxonomy" id="196109"/>
    <lineage>
        <taxon>Eukaryota</taxon>
        <taxon>Fungi</taxon>
        <taxon>Dikarya</taxon>
        <taxon>Ascomycota</taxon>
        <taxon>Pezizomycotina</taxon>
        <taxon>Sordariomycetes</taxon>
        <taxon>Xylariomycetidae</taxon>
        <taxon>Xylariales</taxon>
        <taxon>Microdochiaceae</taxon>
        <taxon>Microdochium</taxon>
    </lineage>
</organism>
<evidence type="ECO:0000313" key="3">
    <source>
        <dbReference type="EMBL" id="KXJ93392.1"/>
    </source>
</evidence>
<feature type="transmembrane region" description="Helical" evidence="2">
    <location>
        <begin position="237"/>
        <end position="265"/>
    </location>
</feature>
<feature type="transmembrane region" description="Helical" evidence="2">
    <location>
        <begin position="285"/>
        <end position="302"/>
    </location>
</feature>
<accession>A0A136J8C4</accession>
<proteinExistence type="predicted"/>
<gene>
    <name evidence="3" type="ORF">Micbo1qcDRAFT_174456</name>
</gene>
<dbReference type="Proteomes" id="UP000070501">
    <property type="component" value="Unassembled WGS sequence"/>
</dbReference>
<name>A0A136J8C4_9PEZI</name>
<evidence type="ECO:0000256" key="1">
    <source>
        <dbReference type="SAM" id="MobiDB-lite"/>
    </source>
</evidence>
<keyword evidence="4" id="KW-1185">Reference proteome</keyword>
<sequence length="396" mass="42977">MFSCKEMETTVSTAAINVTEYCAAFVADRTQNDTGVTGIGVLFFFMISSFVIFLSSAVLMVAKKRGLSNDLPKFQAVLGDFCEWQTFMGIGIQVQGLLQGYRLQPYQFVLLSMLSLMTTSTNNLHLAVLAAFGKLNTARRWCYWTIPAATSLILSLIYTGLVIRMYAGLGAEDPSPTSCAWLVGRPDDSSPSDPLWSCVASIFTGINVLGFCITLIHTAHFRTGDRPDYRLWRLAQGLYALGAMSHLLPMIFVAPAFGIGAGLHYDNDSDDARAYANGDREFTGIQIYFLLSMLVPVLLSAARWRSRFSSEGVAPEPRREAASGAGPSWLADLEAARPESVGGTPDKDGFELQSISGTTLRSASLDSSRTAVEVPPRSANAFDGERQSTSKTATSE</sequence>
<feature type="transmembrane region" description="Helical" evidence="2">
    <location>
        <begin position="39"/>
        <end position="62"/>
    </location>
</feature>
<dbReference type="EMBL" id="KQ964248">
    <property type="protein sequence ID" value="KXJ93392.1"/>
    <property type="molecule type" value="Genomic_DNA"/>
</dbReference>
<feature type="transmembrane region" description="Helical" evidence="2">
    <location>
        <begin position="194"/>
        <end position="216"/>
    </location>
</feature>
<dbReference type="InParanoid" id="A0A136J8C4"/>
<evidence type="ECO:0000256" key="2">
    <source>
        <dbReference type="SAM" id="Phobius"/>
    </source>
</evidence>
<dbReference type="AlphaFoldDB" id="A0A136J8C4"/>
<reference evidence="4" key="1">
    <citation type="submission" date="2016-02" db="EMBL/GenBank/DDBJ databases">
        <title>Draft genome sequence of Microdochium bolleyi, a fungal endophyte of beachgrass.</title>
        <authorList>
            <consortium name="DOE Joint Genome Institute"/>
            <person name="David A.S."/>
            <person name="May G."/>
            <person name="Haridas S."/>
            <person name="Lim J."/>
            <person name="Wang M."/>
            <person name="Labutti K."/>
            <person name="Lipzen A."/>
            <person name="Barry K."/>
            <person name="Grigoriev I.V."/>
        </authorList>
    </citation>
    <scope>NUCLEOTIDE SEQUENCE [LARGE SCALE GENOMIC DNA]</scope>
    <source>
        <strain evidence="4">J235TASD1</strain>
    </source>
</reference>
<keyword evidence="2" id="KW-0472">Membrane</keyword>
<evidence type="ECO:0000313" key="4">
    <source>
        <dbReference type="Proteomes" id="UP000070501"/>
    </source>
</evidence>
<keyword evidence="2" id="KW-0812">Transmembrane</keyword>
<feature type="transmembrane region" description="Helical" evidence="2">
    <location>
        <begin position="141"/>
        <end position="167"/>
    </location>
</feature>
<keyword evidence="2" id="KW-1133">Transmembrane helix</keyword>
<feature type="transmembrane region" description="Helical" evidence="2">
    <location>
        <begin position="106"/>
        <end position="129"/>
    </location>
</feature>
<protein>
    <submittedName>
        <fullName evidence="3">Uncharacterized protein</fullName>
    </submittedName>
</protein>
<feature type="compositionally biased region" description="Polar residues" evidence="1">
    <location>
        <begin position="353"/>
        <end position="370"/>
    </location>
</feature>
<feature type="region of interest" description="Disordered" evidence="1">
    <location>
        <begin position="333"/>
        <end position="396"/>
    </location>
</feature>
<dbReference type="OrthoDB" id="10674672at2759"/>